<sequence length="307" mass="35681">MQRNPFEVLGIAPEMVRELEEEALYTLVKACYRALQRAFHPDLQNGGKEKAVELNLAFEALDLERNPDSFRAHRKAYLKRLCRRTQRRTIDELNRKLAVLLRQQELLAENFWRHLLEVSQRPAPTLFPEQPRKIKVTLLDLGLKFNTSFTGYARHVAFKELLFDEEGQLYYRFPRRRLFQPVNFITLIGSVPRRKLEIWPLLEKKPTMQAAEGGLPDLKAFEVLNAIQTEVFKRTCLPLLKTELEENAYLFSLHRKHASLKPVVFVEGMILKIAPAGRQDFDKIVKKSPQSLHKCKKALPGPLMLEA</sequence>
<dbReference type="Proteomes" id="UP000886101">
    <property type="component" value="Unassembled WGS sequence"/>
</dbReference>
<protein>
    <recommendedName>
        <fullName evidence="2">J domain-containing protein</fullName>
    </recommendedName>
</protein>
<dbReference type="PROSITE" id="PS50076">
    <property type="entry name" value="DNAJ_2"/>
    <property type="match status" value="1"/>
</dbReference>
<evidence type="ECO:0000259" key="2">
    <source>
        <dbReference type="PROSITE" id="PS50076"/>
    </source>
</evidence>
<comment type="caution">
    <text evidence="3">The sequence shown here is derived from an EMBL/GenBank/DDBJ whole genome shotgun (WGS) entry which is preliminary data.</text>
</comment>
<dbReference type="InterPro" id="IPR001623">
    <property type="entry name" value="DnaJ_domain"/>
</dbReference>
<organism evidence="3">
    <name type="scientific">Thermodesulfatator atlanticus</name>
    <dbReference type="NCBI Taxonomy" id="501497"/>
    <lineage>
        <taxon>Bacteria</taxon>
        <taxon>Pseudomonadati</taxon>
        <taxon>Thermodesulfobacteriota</taxon>
        <taxon>Thermodesulfobacteria</taxon>
        <taxon>Thermodesulfobacteriales</taxon>
        <taxon>Thermodesulfatatoraceae</taxon>
        <taxon>Thermodesulfatator</taxon>
    </lineage>
</organism>
<evidence type="ECO:0000256" key="1">
    <source>
        <dbReference type="SAM" id="Coils"/>
    </source>
</evidence>
<proteinExistence type="predicted"/>
<dbReference type="InterPro" id="IPR036869">
    <property type="entry name" value="J_dom_sf"/>
</dbReference>
<evidence type="ECO:0000313" key="3">
    <source>
        <dbReference type="EMBL" id="HHI96363.1"/>
    </source>
</evidence>
<keyword evidence="1" id="KW-0175">Coiled coil</keyword>
<feature type="domain" description="J" evidence="2">
    <location>
        <begin position="4"/>
        <end position="81"/>
    </location>
</feature>
<dbReference type="CDD" id="cd06257">
    <property type="entry name" value="DnaJ"/>
    <property type="match status" value="1"/>
</dbReference>
<accession>A0A7V5NY56</accession>
<dbReference type="SUPFAM" id="SSF46565">
    <property type="entry name" value="Chaperone J-domain"/>
    <property type="match status" value="1"/>
</dbReference>
<dbReference type="EMBL" id="DROK01000021">
    <property type="protein sequence ID" value="HHI96363.1"/>
    <property type="molecule type" value="Genomic_DNA"/>
</dbReference>
<name>A0A7V5NY56_9BACT</name>
<dbReference type="Gene3D" id="1.10.287.110">
    <property type="entry name" value="DnaJ domain"/>
    <property type="match status" value="1"/>
</dbReference>
<dbReference type="AlphaFoldDB" id="A0A7V5NY56"/>
<feature type="coiled-coil region" evidence="1">
    <location>
        <begin position="83"/>
        <end position="110"/>
    </location>
</feature>
<reference evidence="3" key="1">
    <citation type="journal article" date="2020" name="mSystems">
        <title>Genome- and Community-Level Interaction Insights into Carbon Utilization and Element Cycling Functions of Hydrothermarchaeota in Hydrothermal Sediment.</title>
        <authorList>
            <person name="Zhou Z."/>
            <person name="Liu Y."/>
            <person name="Xu W."/>
            <person name="Pan J."/>
            <person name="Luo Z.H."/>
            <person name="Li M."/>
        </authorList>
    </citation>
    <scope>NUCLEOTIDE SEQUENCE [LARGE SCALE GENOMIC DNA]</scope>
    <source>
        <strain evidence="3">HyVt-533</strain>
    </source>
</reference>
<gene>
    <name evidence="3" type="ORF">ENJ96_00740</name>
</gene>